<dbReference type="Proteomes" id="UP000799118">
    <property type="component" value="Unassembled WGS sequence"/>
</dbReference>
<dbReference type="OrthoDB" id="9988102at2759"/>
<dbReference type="SUPFAM" id="SSF48179">
    <property type="entry name" value="6-phosphogluconate dehydrogenase C-terminal domain-like"/>
    <property type="match status" value="1"/>
</dbReference>
<dbReference type="InterPro" id="IPR015814">
    <property type="entry name" value="Pgluconate_DH_NAD-bd_C"/>
</dbReference>
<dbReference type="InterPro" id="IPR008927">
    <property type="entry name" value="6-PGluconate_DH-like_C_sf"/>
</dbReference>
<keyword evidence="3" id="KW-1185">Reference proteome</keyword>
<evidence type="ECO:0000313" key="3">
    <source>
        <dbReference type="Proteomes" id="UP000799118"/>
    </source>
</evidence>
<dbReference type="AlphaFoldDB" id="A0A6A4GNF3"/>
<reference evidence="2" key="1">
    <citation type="journal article" date="2019" name="Environ. Microbiol.">
        <title>Fungal ecological strategies reflected in gene transcription - a case study of two litter decomposers.</title>
        <authorList>
            <person name="Barbi F."/>
            <person name="Kohler A."/>
            <person name="Barry K."/>
            <person name="Baskaran P."/>
            <person name="Daum C."/>
            <person name="Fauchery L."/>
            <person name="Ihrmark K."/>
            <person name="Kuo A."/>
            <person name="LaButti K."/>
            <person name="Lipzen A."/>
            <person name="Morin E."/>
            <person name="Grigoriev I.V."/>
            <person name="Henrissat B."/>
            <person name="Lindahl B."/>
            <person name="Martin F."/>
        </authorList>
    </citation>
    <scope>NUCLEOTIDE SEQUENCE</scope>
    <source>
        <strain evidence="2">JB14</strain>
    </source>
</reference>
<sequence length="189" mass="20755">MKHAAYVDIVSQATYILSVVPPKEALAIAQLVVDAVKDSKLHPQKKLIFDEANLDDLDAVLKRYGLRPFPLKGEGSASHASSPSTSQGLLHSLLLSQPAFIDQMIRLVPQMTPKAYRFIGEMREVSEFTEDEGSTRIYEGAAQLFERIAKAKEEETSGDGGDIDVLLTVIEEAKTLWAKDKGTTWAPPS</sequence>
<accession>A0A6A4GNF3</accession>
<protein>
    <recommendedName>
        <fullName evidence="1">Phosphogluconate dehydrogenase NAD-binding putative C-terminal domain-containing protein</fullName>
    </recommendedName>
</protein>
<dbReference type="EMBL" id="ML769844">
    <property type="protein sequence ID" value="KAE9386850.1"/>
    <property type="molecule type" value="Genomic_DNA"/>
</dbReference>
<dbReference type="Gene3D" id="1.10.1040.10">
    <property type="entry name" value="N-(1-d-carboxylethyl)-l-norvaline Dehydrogenase, domain 2"/>
    <property type="match status" value="1"/>
</dbReference>
<name>A0A6A4GNF3_9AGAR</name>
<organism evidence="2 3">
    <name type="scientific">Gymnopus androsaceus JB14</name>
    <dbReference type="NCBI Taxonomy" id="1447944"/>
    <lineage>
        <taxon>Eukaryota</taxon>
        <taxon>Fungi</taxon>
        <taxon>Dikarya</taxon>
        <taxon>Basidiomycota</taxon>
        <taxon>Agaricomycotina</taxon>
        <taxon>Agaricomycetes</taxon>
        <taxon>Agaricomycetidae</taxon>
        <taxon>Agaricales</taxon>
        <taxon>Marasmiineae</taxon>
        <taxon>Omphalotaceae</taxon>
        <taxon>Gymnopus</taxon>
    </lineage>
</organism>
<dbReference type="Pfam" id="PF09130">
    <property type="entry name" value="DUF1932"/>
    <property type="match status" value="1"/>
</dbReference>
<feature type="domain" description="Phosphogluconate dehydrogenase NAD-binding putative C-terminal" evidence="1">
    <location>
        <begin position="80"/>
        <end position="148"/>
    </location>
</feature>
<evidence type="ECO:0000313" key="2">
    <source>
        <dbReference type="EMBL" id="KAE9386850.1"/>
    </source>
</evidence>
<proteinExistence type="predicted"/>
<dbReference type="InterPro" id="IPR013328">
    <property type="entry name" value="6PGD_dom2"/>
</dbReference>
<evidence type="ECO:0000259" key="1">
    <source>
        <dbReference type="Pfam" id="PF09130"/>
    </source>
</evidence>
<gene>
    <name evidence="2" type="ORF">BT96DRAFT_927943</name>
</gene>